<dbReference type="Proteomes" id="UP000735302">
    <property type="component" value="Unassembled WGS sequence"/>
</dbReference>
<gene>
    <name evidence="1" type="ORF">PoB_000228900</name>
</gene>
<evidence type="ECO:0000313" key="2">
    <source>
        <dbReference type="Proteomes" id="UP000735302"/>
    </source>
</evidence>
<evidence type="ECO:0000313" key="1">
    <source>
        <dbReference type="EMBL" id="GFN75783.1"/>
    </source>
</evidence>
<proteinExistence type="predicted"/>
<dbReference type="EMBL" id="BLXT01000298">
    <property type="protein sequence ID" value="GFN75783.1"/>
    <property type="molecule type" value="Genomic_DNA"/>
</dbReference>
<keyword evidence="2" id="KW-1185">Reference proteome</keyword>
<name>A0AAV3Y0N6_9GAST</name>
<protein>
    <submittedName>
        <fullName evidence="1">Uncharacterized protein</fullName>
    </submittedName>
</protein>
<dbReference type="AlphaFoldDB" id="A0AAV3Y0N6"/>
<accession>A0AAV3Y0N6</accession>
<comment type="caution">
    <text evidence="1">The sequence shown here is derived from an EMBL/GenBank/DDBJ whole genome shotgun (WGS) entry which is preliminary data.</text>
</comment>
<organism evidence="1 2">
    <name type="scientific">Plakobranchus ocellatus</name>
    <dbReference type="NCBI Taxonomy" id="259542"/>
    <lineage>
        <taxon>Eukaryota</taxon>
        <taxon>Metazoa</taxon>
        <taxon>Spiralia</taxon>
        <taxon>Lophotrochozoa</taxon>
        <taxon>Mollusca</taxon>
        <taxon>Gastropoda</taxon>
        <taxon>Heterobranchia</taxon>
        <taxon>Euthyneura</taxon>
        <taxon>Panpulmonata</taxon>
        <taxon>Sacoglossa</taxon>
        <taxon>Placobranchoidea</taxon>
        <taxon>Plakobranchidae</taxon>
        <taxon>Plakobranchus</taxon>
    </lineage>
</organism>
<reference evidence="1 2" key="1">
    <citation type="journal article" date="2021" name="Elife">
        <title>Chloroplast acquisition without the gene transfer in kleptoplastic sea slugs, Plakobranchus ocellatus.</title>
        <authorList>
            <person name="Maeda T."/>
            <person name="Takahashi S."/>
            <person name="Yoshida T."/>
            <person name="Shimamura S."/>
            <person name="Takaki Y."/>
            <person name="Nagai Y."/>
            <person name="Toyoda A."/>
            <person name="Suzuki Y."/>
            <person name="Arimoto A."/>
            <person name="Ishii H."/>
            <person name="Satoh N."/>
            <person name="Nishiyama T."/>
            <person name="Hasebe M."/>
            <person name="Maruyama T."/>
            <person name="Minagawa J."/>
            <person name="Obokata J."/>
            <person name="Shigenobu S."/>
        </authorList>
    </citation>
    <scope>NUCLEOTIDE SEQUENCE [LARGE SCALE GENOMIC DNA]</scope>
</reference>
<sequence>MAVRWTSSTTGCDNAHDQNQAVKMGIIKNRLQEWAPSKTGCENGQHQKQAARMGSIKNRLREWTSSQSADLTPASGLFPPCLEMFAQPSSLHYIVPNWVISGYKENRERRWCREGSRQRSDKYLPKSVQCYLSGGKYSPSLSLIVL</sequence>